<keyword evidence="2" id="KW-1185">Reference proteome</keyword>
<dbReference type="AlphaFoldDB" id="S9REY4"/>
<dbReference type="Proteomes" id="UP000016088">
    <property type="component" value="Unassembled WGS sequence"/>
</dbReference>
<reference evidence="1 2" key="1">
    <citation type="journal article" date="2011" name="Science">
        <title>Comparative functional genomics of the fission yeasts.</title>
        <authorList>
            <person name="Rhind N."/>
            <person name="Chen Z."/>
            <person name="Yassour M."/>
            <person name="Thompson D.A."/>
            <person name="Haas B.J."/>
            <person name="Habib N."/>
            <person name="Wapinski I."/>
            <person name="Roy S."/>
            <person name="Lin M.F."/>
            <person name="Heiman D.I."/>
            <person name="Young S.K."/>
            <person name="Furuya K."/>
            <person name="Guo Y."/>
            <person name="Pidoux A."/>
            <person name="Chen H.M."/>
            <person name="Robbertse B."/>
            <person name="Goldberg J.M."/>
            <person name="Aoki K."/>
            <person name="Bayne E.H."/>
            <person name="Berlin A.M."/>
            <person name="Desjardins C.A."/>
            <person name="Dobbs E."/>
            <person name="Dukaj L."/>
            <person name="Fan L."/>
            <person name="FitzGerald M.G."/>
            <person name="French C."/>
            <person name="Gujja S."/>
            <person name="Hansen K."/>
            <person name="Keifenheim D."/>
            <person name="Levin J.Z."/>
            <person name="Mosher R.A."/>
            <person name="Mueller C.A."/>
            <person name="Pfiffner J."/>
            <person name="Priest M."/>
            <person name="Russ C."/>
            <person name="Smialowska A."/>
            <person name="Swoboda P."/>
            <person name="Sykes S.M."/>
            <person name="Vaughn M."/>
            <person name="Vengrova S."/>
            <person name="Yoder R."/>
            <person name="Zeng Q."/>
            <person name="Allshire R."/>
            <person name="Baulcombe D."/>
            <person name="Birren B.W."/>
            <person name="Brown W."/>
            <person name="Ekwall K."/>
            <person name="Kellis M."/>
            <person name="Leatherwood J."/>
            <person name="Levin H."/>
            <person name="Margalit H."/>
            <person name="Martienssen R."/>
            <person name="Nieduszynski C.A."/>
            <person name="Spatafora J.W."/>
            <person name="Friedman N."/>
            <person name="Dalgaard J.Z."/>
            <person name="Baumann P."/>
            <person name="Niki H."/>
            <person name="Regev A."/>
            <person name="Nusbaum C."/>
        </authorList>
    </citation>
    <scope>NUCLEOTIDE SEQUENCE [LARGE SCALE GENOMIC DNA]</scope>
    <source>
        <strain evidence="2">yFS286</strain>
    </source>
</reference>
<evidence type="ECO:0000313" key="2">
    <source>
        <dbReference type="Proteomes" id="UP000016088"/>
    </source>
</evidence>
<name>S9REY4_SCHOY</name>
<dbReference type="OrthoDB" id="5306789at2759"/>
<dbReference type="OMA" id="DQNTQHV"/>
<dbReference type="HOGENOM" id="CLU_1143102_0_0_1"/>
<organism evidence="1 2">
    <name type="scientific">Schizosaccharomyces octosporus (strain yFS286)</name>
    <name type="common">Fission yeast</name>
    <name type="synonym">Octosporomyces octosporus</name>
    <dbReference type="NCBI Taxonomy" id="483514"/>
    <lineage>
        <taxon>Eukaryota</taxon>
        <taxon>Fungi</taxon>
        <taxon>Dikarya</taxon>
        <taxon>Ascomycota</taxon>
        <taxon>Taphrinomycotina</taxon>
        <taxon>Schizosaccharomycetes</taxon>
        <taxon>Schizosaccharomycetales</taxon>
        <taxon>Schizosaccharomycetaceae</taxon>
        <taxon>Schizosaccharomyces</taxon>
    </lineage>
</organism>
<dbReference type="EMBL" id="KE503207">
    <property type="protein sequence ID" value="EPX72619.1"/>
    <property type="molecule type" value="Genomic_DNA"/>
</dbReference>
<accession>S9REY4</accession>
<proteinExistence type="predicted"/>
<sequence length="236" mass="26572">MVQSIIDTPCCSALNFNSKPAMGQPLLPIEIVNSVMQYMPAHDVIQSCFASYPLTLVAKKILRARLSFLDQYALRVVAKNVSSGQIVCNLSAHRTNYASQYDGYSMFQLDKTSPSSVFQVTFEEEADLIQFERYPGESLPPFLNVRVAVDLSRASINDSRADLFSCFQKPIRIRRSWLDSLKAGQPNTLWLDQNTQHVIGLVISRMDDVPGKYDVSISSVIIKTEYLLSSLEQRLH</sequence>
<protein>
    <submittedName>
        <fullName evidence="1">F-box protein</fullName>
    </submittedName>
</protein>
<evidence type="ECO:0000313" key="1">
    <source>
        <dbReference type="EMBL" id="EPX72619.1"/>
    </source>
</evidence>
<gene>
    <name evidence="1" type="ORF">SOCG_00382</name>
</gene>
<dbReference type="RefSeq" id="XP_013018256.1">
    <property type="nucleotide sequence ID" value="XM_013162802.1"/>
</dbReference>
<dbReference type="GeneID" id="25029366"/>
<dbReference type="VEuPathDB" id="FungiDB:SOCG_00382"/>